<dbReference type="AlphaFoldDB" id="L2FTW0"/>
<name>L2FTW0_COLFN</name>
<gene>
    <name evidence="2" type="ORF">CGGC5_10368</name>
</gene>
<dbReference type="EMBL" id="KB020871">
    <property type="protein sequence ID" value="ELA29168.1"/>
    <property type="molecule type" value="Genomic_DNA"/>
</dbReference>
<feature type="compositionally biased region" description="Polar residues" evidence="1">
    <location>
        <begin position="23"/>
        <end position="38"/>
    </location>
</feature>
<evidence type="ECO:0000256" key="1">
    <source>
        <dbReference type="SAM" id="MobiDB-lite"/>
    </source>
</evidence>
<protein>
    <submittedName>
        <fullName evidence="2">Uncharacterized protein</fullName>
    </submittedName>
</protein>
<proteinExistence type="predicted"/>
<sequence>MALQADPDLMARYMKALQRRTGGDTQQDNAAETPQQPRSPDFPLRPQSKEPLLHSQSQERPDLDTAVIRRPQPEVPVPTYSHEAHSPPTSYGALPAATPVAVTNNYVNGDMNIHQQDQHNYQADGKRHNTTNADDATGRPGLLGRLGDFAGFLLRHWRMAISAVLLCLLSPANRKLCLNEEYRLIARNIPRVADLCAGLPSSTAVLEDAAFPPFCRTFPAIKGSHVSTSVAAIAREIVVLGDMELADVAKGDGVWKNVFTDTHRIDRNLRRTNEAYEKQRTTTYRALHRLNRRIKIEIARMEEPVSGWYAWTPDWLAVLWTGRRDQAVTLNLLDELESLAMDARTQRKAHWDDLHASGLGAGDFDAGDFDAGDFDAVVGDLRSFATDIAVEKKSLAVRGGADGDHDGDDEDVEKRRAAADPSEAGVGMVRQVMLDVSAAHSAFLVSLDREIHHLGELIEMTIPTLRGKGRDAYGKRQVILVTDISFQGHPHFVQESLFVSNIWIVISGYSHHKLIMSRPFRPSLNDSFAGPDVRTRYKTRPSAHNPTALGGAGAAGDGGSFLERMMKKSRTPVGAVVVALLAFTFWPRTPSPKPVPVPAKNDKGEMPKKIADICAIETALVSHVPLHEQPPTFFELLGLDPYNQPFSPPGSSTQRGAAGAAKAAAAEKLIKEAWLRLVEDVDKTYISVEIIGERGARESTESGVTQFISYKDVRSKVKLERLSADTEALRRLYNQVAQLLLDPGFRSTYMHYFMPGEQLYKSEIKKDLQQGWVHNRRAKMGEVCGWDEGDGQK</sequence>
<feature type="compositionally biased region" description="Basic and acidic residues" evidence="1">
    <location>
        <begin position="47"/>
        <end position="63"/>
    </location>
</feature>
<evidence type="ECO:0000313" key="2">
    <source>
        <dbReference type="EMBL" id="ELA29168.1"/>
    </source>
</evidence>
<feature type="region of interest" description="Disordered" evidence="1">
    <location>
        <begin position="1"/>
        <end position="67"/>
    </location>
</feature>
<feature type="region of interest" description="Disordered" evidence="1">
    <location>
        <begin position="399"/>
        <end position="421"/>
    </location>
</feature>
<dbReference type="HOGENOM" id="CLU_354111_0_0_1"/>
<organism evidence="2">
    <name type="scientific">Colletotrichum fructicola (strain Nara gc5)</name>
    <name type="common">Anthracnose fungus</name>
    <name type="synonym">Colletotrichum gloeosporioides (strain Nara gc5)</name>
    <dbReference type="NCBI Taxonomy" id="1213859"/>
    <lineage>
        <taxon>Eukaryota</taxon>
        <taxon>Fungi</taxon>
        <taxon>Dikarya</taxon>
        <taxon>Ascomycota</taxon>
        <taxon>Pezizomycotina</taxon>
        <taxon>Sordariomycetes</taxon>
        <taxon>Hypocreomycetidae</taxon>
        <taxon>Glomerellales</taxon>
        <taxon>Glomerellaceae</taxon>
        <taxon>Colletotrichum</taxon>
        <taxon>Colletotrichum gloeosporioides species complex</taxon>
    </lineage>
</organism>
<reference evidence="2" key="1">
    <citation type="submission" date="2012-08" db="EMBL/GenBank/DDBJ databases">
        <title>Genome analysis of Colletotrichum orbiculare and Colletotrichum fructicola.</title>
        <authorList>
            <person name="Gan P.H.P."/>
            <person name="Ikeda K."/>
            <person name="Irieda H."/>
            <person name="Narusaka M."/>
            <person name="O'Connell R.J."/>
            <person name="Narusaka Y."/>
            <person name="Takano Y."/>
            <person name="Kubo Y."/>
            <person name="Shirasu K."/>
        </authorList>
    </citation>
    <scope>NUCLEOTIDE SEQUENCE</scope>
    <source>
        <strain evidence="2">Nara gc5</strain>
    </source>
</reference>
<accession>L2FTW0</accession>
<feature type="region of interest" description="Disordered" evidence="1">
    <location>
        <begin position="120"/>
        <end position="139"/>
    </location>
</feature>